<keyword evidence="4" id="KW-1185">Reference proteome</keyword>
<evidence type="ECO:0000313" key="3">
    <source>
        <dbReference type="EMBL" id="GMF42728.1"/>
    </source>
</evidence>
<proteinExistence type="predicted"/>
<dbReference type="OrthoDB" id="427924at2759"/>
<dbReference type="Gene3D" id="3.30.70.270">
    <property type="match status" value="1"/>
</dbReference>
<organism evidence="3 4">
    <name type="scientific">Phytophthora fragariaefolia</name>
    <dbReference type="NCBI Taxonomy" id="1490495"/>
    <lineage>
        <taxon>Eukaryota</taxon>
        <taxon>Sar</taxon>
        <taxon>Stramenopiles</taxon>
        <taxon>Oomycota</taxon>
        <taxon>Peronosporomycetes</taxon>
        <taxon>Peronosporales</taxon>
        <taxon>Peronosporaceae</taxon>
        <taxon>Phytophthora</taxon>
    </lineage>
</organism>
<dbReference type="Pfam" id="PF17919">
    <property type="entry name" value="RT_RNaseH_2"/>
    <property type="match status" value="1"/>
</dbReference>
<protein>
    <submittedName>
        <fullName evidence="3">Unnamed protein product</fullName>
    </submittedName>
</protein>
<evidence type="ECO:0000313" key="4">
    <source>
        <dbReference type="Proteomes" id="UP001165121"/>
    </source>
</evidence>
<dbReference type="EMBL" id="BSXT01001467">
    <property type="protein sequence ID" value="GMF42728.1"/>
    <property type="molecule type" value="Genomic_DNA"/>
</dbReference>
<comment type="caution">
    <text evidence="3">The sequence shown here is derived from an EMBL/GenBank/DDBJ whole genome shotgun (WGS) entry which is preliminary data.</text>
</comment>
<dbReference type="InterPro" id="IPR043128">
    <property type="entry name" value="Rev_trsase/Diguanyl_cyclase"/>
</dbReference>
<accession>A0A9W7CU84</accession>
<dbReference type="PANTHER" id="PTHR37984:SF5">
    <property type="entry name" value="PROTEIN NYNRIN-LIKE"/>
    <property type="match status" value="1"/>
</dbReference>
<dbReference type="GO" id="GO:0003824">
    <property type="term" value="F:catalytic activity"/>
    <property type="evidence" value="ECO:0007669"/>
    <property type="project" value="UniProtKB-KW"/>
</dbReference>
<evidence type="ECO:0000259" key="2">
    <source>
        <dbReference type="Pfam" id="PF17919"/>
    </source>
</evidence>
<gene>
    <name evidence="3" type="ORF">Pfra01_001412500</name>
</gene>
<dbReference type="InterPro" id="IPR041577">
    <property type="entry name" value="RT_RNaseH_2"/>
</dbReference>
<dbReference type="InterPro" id="IPR043502">
    <property type="entry name" value="DNA/RNA_pol_sf"/>
</dbReference>
<sequence>MMNGVLRVQVVAVLERLEAAGLTLKLKKCVFAAESMEKFVEAFGSIAALLTKLLKKYVEWCWMEEQQFAFETVKAALTAKVLLGCPEFSLHFRLVTDASAIGLGACLMQDEGRGWQPIGYASKVNSNAKLSI</sequence>
<keyword evidence="1" id="KW-0511">Multifunctional enzyme</keyword>
<reference evidence="3" key="1">
    <citation type="submission" date="2023-04" db="EMBL/GenBank/DDBJ databases">
        <title>Phytophthora fragariaefolia NBRC 109709.</title>
        <authorList>
            <person name="Ichikawa N."/>
            <person name="Sato H."/>
            <person name="Tonouchi N."/>
        </authorList>
    </citation>
    <scope>NUCLEOTIDE SEQUENCE</scope>
    <source>
        <strain evidence="3">NBRC 109709</strain>
    </source>
</reference>
<dbReference type="SUPFAM" id="SSF56672">
    <property type="entry name" value="DNA/RNA polymerases"/>
    <property type="match status" value="1"/>
</dbReference>
<dbReference type="Proteomes" id="UP001165121">
    <property type="component" value="Unassembled WGS sequence"/>
</dbReference>
<feature type="domain" description="Reverse transcriptase/retrotransposon-derived protein RNase H-like" evidence="2">
    <location>
        <begin position="62"/>
        <end position="129"/>
    </location>
</feature>
<dbReference type="PANTHER" id="PTHR37984">
    <property type="entry name" value="PROTEIN CBG26694"/>
    <property type="match status" value="1"/>
</dbReference>
<dbReference type="InterPro" id="IPR050951">
    <property type="entry name" value="Retrovirus_Pol_polyprotein"/>
</dbReference>
<evidence type="ECO:0000256" key="1">
    <source>
        <dbReference type="ARBA" id="ARBA00023268"/>
    </source>
</evidence>
<name>A0A9W7CU84_9STRA</name>
<dbReference type="AlphaFoldDB" id="A0A9W7CU84"/>